<dbReference type="GO" id="GO:0005771">
    <property type="term" value="C:multivesicular body"/>
    <property type="evidence" value="ECO:0007669"/>
    <property type="project" value="TreeGrafter"/>
</dbReference>
<evidence type="ECO:0000256" key="3">
    <source>
        <dbReference type="ARBA" id="ARBA00007895"/>
    </source>
</evidence>
<evidence type="ECO:0000313" key="13">
    <source>
        <dbReference type="Proteomes" id="UP001165063"/>
    </source>
</evidence>
<organism evidence="12 13">
    <name type="scientific">Ambrosiozyma monospora</name>
    <name type="common">Yeast</name>
    <name type="synonym">Endomycopsis monosporus</name>
    <dbReference type="NCBI Taxonomy" id="43982"/>
    <lineage>
        <taxon>Eukaryota</taxon>
        <taxon>Fungi</taxon>
        <taxon>Dikarya</taxon>
        <taxon>Ascomycota</taxon>
        <taxon>Saccharomycotina</taxon>
        <taxon>Pichiomycetes</taxon>
        <taxon>Pichiales</taxon>
        <taxon>Pichiaceae</taxon>
        <taxon>Ambrosiozyma</taxon>
    </lineage>
</organism>
<dbReference type="InterPro" id="IPR041212">
    <property type="entry name" value="Vta1_C"/>
</dbReference>
<feature type="domain" description="Vta1 C-terminal" evidence="11">
    <location>
        <begin position="420"/>
        <end position="455"/>
    </location>
</feature>
<dbReference type="Gene3D" id="1.20.5.420">
    <property type="entry name" value="Immunoglobulin FC, subunit C"/>
    <property type="match status" value="1"/>
</dbReference>
<evidence type="ECO:0000313" key="12">
    <source>
        <dbReference type="EMBL" id="GMG44563.1"/>
    </source>
</evidence>
<keyword evidence="8" id="KW-0472">Membrane</keyword>
<evidence type="ECO:0000256" key="2">
    <source>
        <dbReference type="ARBA" id="ARBA00004496"/>
    </source>
</evidence>
<dbReference type="OrthoDB" id="391137at2759"/>
<dbReference type="GO" id="GO:0032511">
    <property type="term" value="P:late endosome to vacuole transport via multivesicular body sorting pathway"/>
    <property type="evidence" value="ECO:0007669"/>
    <property type="project" value="InterPro"/>
</dbReference>
<evidence type="ECO:0000256" key="1">
    <source>
        <dbReference type="ARBA" id="ARBA00004481"/>
    </source>
</evidence>
<keyword evidence="6" id="KW-0967">Endosome</keyword>
<comment type="subcellular location">
    <subcellularLocation>
        <location evidence="2">Cytoplasm</location>
    </subcellularLocation>
    <subcellularLocation>
        <location evidence="1">Endosome membrane</location>
        <topology evidence="1">Peripheral membrane protein</topology>
    </subcellularLocation>
</comment>
<feature type="region of interest" description="Disordered" evidence="9">
    <location>
        <begin position="199"/>
        <end position="292"/>
    </location>
</feature>
<evidence type="ECO:0000256" key="4">
    <source>
        <dbReference type="ARBA" id="ARBA00022448"/>
    </source>
</evidence>
<feature type="compositionally biased region" description="Low complexity" evidence="9">
    <location>
        <begin position="221"/>
        <end position="236"/>
    </location>
</feature>
<sequence>MSDQPIPQVPEGLKKLTGSYIKRARELESNQPVISYFFLMYTVQIILAKKLHLESPEASEFAVNLLNRIEFVKAQFEASSQSIFQLISDNESGFKLVLGFANKIFAKAQRDIDGHTSNKSTAVSLVASCDFYNLLNLWPDYYSVEEEFIDRQRKYAKYHSARILKAFRNGEDPNDYISPEEEAELANLETQQAIITSSATGTGADQQPQTDHDNDLILPEAPLDPSSATSPLAPSLYETESQSKELDFLNSSLPNPPTNISNSPLPDFLPEDDTSSQSAQAEAEAHRSNLETLNAPKEISGELNLPTTPVLIKGERNNLGLPPTPSVPPHHTIGSIPPPHTIPTSAGAPAGFPPVVPKLPPKPKSPTVKRASITETNRKTPTTTTSKASSIVPVNAGIGADHRHSSVTKQDVEQMMRNDEIISLAQKKAKFAISALNYEDVETAIRELQEALKLLKGE</sequence>
<keyword evidence="13" id="KW-1185">Reference proteome</keyword>
<dbReference type="Proteomes" id="UP001165063">
    <property type="component" value="Unassembled WGS sequence"/>
</dbReference>
<dbReference type="InterPro" id="IPR039431">
    <property type="entry name" value="Vta1/CALS_N"/>
</dbReference>
<evidence type="ECO:0000256" key="8">
    <source>
        <dbReference type="ARBA" id="ARBA00023136"/>
    </source>
</evidence>
<evidence type="ECO:0000256" key="5">
    <source>
        <dbReference type="ARBA" id="ARBA00022490"/>
    </source>
</evidence>
<evidence type="ECO:0000259" key="10">
    <source>
        <dbReference type="Pfam" id="PF04652"/>
    </source>
</evidence>
<proteinExistence type="inferred from homology"/>
<comment type="similarity">
    <text evidence="3">Belongs to the VTA1 family.</text>
</comment>
<protein>
    <submittedName>
        <fullName evidence="12">Unnamed protein product</fullName>
    </submittedName>
</protein>
<feature type="region of interest" description="Disordered" evidence="9">
    <location>
        <begin position="358"/>
        <end position="387"/>
    </location>
</feature>
<feature type="domain" description="Vta1/callose synthase N-terminal" evidence="10">
    <location>
        <begin position="19"/>
        <end position="169"/>
    </location>
</feature>
<dbReference type="Gene3D" id="1.25.40.270">
    <property type="entry name" value="Vacuolar protein sorting-associated protein vta1"/>
    <property type="match status" value="1"/>
</dbReference>
<dbReference type="Pfam" id="PF04652">
    <property type="entry name" value="Vta1"/>
    <property type="match status" value="1"/>
</dbReference>
<comment type="caution">
    <text evidence="12">The sequence shown here is derived from an EMBL/GenBank/DDBJ whole genome shotgun (WGS) entry which is preliminary data.</text>
</comment>
<dbReference type="AlphaFoldDB" id="A0A9W6YYP5"/>
<evidence type="ECO:0000256" key="7">
    <source>
        <dbReference type="ARBA" id="ARBA00022927"/>
    </source>
</evidence>
<dbReference type="PANTHER" id="PTHR46009:SF1">
    <property type="entry name" value="VACUOLAR PROTEIN SORTING-ASSOCIATED PROTEIN VTA1 HOMOLOG"/>
    <property type="match status" value="1"/>
</dbReference>
<evidence type="ECO:0000256" key="6">
    <source>
        <dbReference type="ARBA" id="ARBA00022753"/>
    </source>
</evidence>
<dbReference type="GO" id="GO:0015031">
    <property type="term" value="P:protein transport"/>
    <property type="evidence" value="ECO:0007669"/>
    <property type="project" value="UniProtKB-KW"/>
</dbReference>
<dbReference type="InterPro" id="IPR044538">
    <property type="entry name" value="Vta1-like"/>
</dbReference>
<dbReference type="PANTHER" id="PTHR46009">
    <property type="entry name" value="VACUOLAR PROTEIN SORTING-ASSOCIATED PROTEIN VTA1 HOMOLOG"/>
    <property type="match status" value="1"/>
</dbReference>
<dbReference type="Pfam" id="PF18097">
    <property type="entry name" value="Vta1_C"/>
    <property type="match status" value="1"/>
</dbReference>
<feature type="compositionally biased region" description="Polar residues" evidence="9">
    <location>
        <begin position="199"/>
        <end position="209"/>
    </location>
</feature>
<name>A0A9W6YYP5_AMBMO</name>
<feature type="compositionally biased region" description="Polar residues" evidence="9">
    <location>
        <begin position="249"/>
        <end position="264"/>
    </location>
</feature>
<evidence type="ECO:0000259" key="11">
    <source>
        <dbReference type="Pfam" id="PF18097"/>
    </source>
</evidence>
<dbReference type="InterPro" id="IPR023175">
    <property type="entry name" value="Vta1/CALS_N_sf"/>
</dbReference>
<accession>A0A9W6YYP5</accession>
<keyword evidence="4" id="KW-0813">Transport</keyword>
<reference evidence="12" key="1">
    <citation type="submission" date="2023-04" db="EMBL/GenBank/DDBJ databases">
        <title>Ambrosiozyma monospora NBRC 1965.</title>
        <authorList>
            <person name="Ichikawa N."/>
            <person name="Sato H."/>
            <person name="Tonouchi N."/>
        </authorList>
    </citation>
    <scope>NUCLEOTIDE SEQUENCE</scope>
    <source>
        <strain evidence="12">NBRC 1965</strain>
    </source>
</reference>
<dbReference type="EMBL" id="BSXU01004483">
    <property type="protein sequence ID" value="GMG44563.1"/>
    <property type="molecule type" value="Genomic_DNA"/>
</dbReference>
<gene>
    <name evidence="12" type="ORF">Amon01_000675500</name>
</gene>
<keyword evidence="5" id="KW-0963">Cytoplasm</keyword>
<keyword evidence="7" id="KW-0653">Protein transport</keyword>
<dbReference type="GO" id="GO:0010008">
    <property type="term" value="C:endosome membrane"/>
    <property type="evidence" value="ECO:0007669"/>
    <property type="project" value="UniProtKB-SubCell"/>
</dbReference>
<evidence type="ECO:0000256" key="9">
    <source>
        <dbReference type="SAM" id="MobiDB-lite"/>
    </source>
</evidence>